<evidence type="ECO:0000313" key="4">
    <source>
        <dbReference type="Proteomes" id="UP000267430"/>
    </source>
</evidence>
<evidence type="ECO:0000313" key="3">
    <source>
        <dbReference type="EMBL" id="RUQ30450.1"/>
    </source>
</evidence>
<feature type="region of interest" description="Disordered" evidence="1">
    <location>
        <begin position="402"/>
        <end position="430"/>
    </location>
</feature>
<keyword evidence="3" id="KW-0282">Flagellum</keyword>
<dbReference type="InterPro" id="IPR021136">
    <property type="entry name" value="Flagellar_hook_control-like_C"/>
</dbReference>
<feature type="region of interest" description="Disordered" evidence="1">
    <location>
        <begin position="250"/>
        <end position="271"/>
    </location>
</feature>
<dbReference type="InterPro" id="IPR038610">
    <property type="entry name" value="FliK-like_C_sf"/>
</dbReference>
<feature type="domain" description="Flagellar hook-length control protein-like C-terminal" evidence="2">
    <location>
        <begin position="317"/>
        <end position="391"/>
    </location>
</feature>
<dbReference type="RefSeq" id="WP_126864472.1">
    <property type="nucleotide sequence ID" value="NZ_JAUSTX010000001.1"/>
</dbReference>
<dbReference type="EMBL" id="RYZZ01000007">
    <property type="protein sequence ID" value="RUQ30450.1"/>
    <property type="molecule type" value="Genomic_DNA"/>
</dbReference>
<protein>
    <submittedName>
        <fullName evidence="3">Flagellar hook-length control protein FliK</fullName>
    </submittedName>
</protein>
<proteinExistence type="predicted"/>
<keyword evidence="3" id="KW-0969">Cilium</keyword>
<gene>
    <name evidence="3" type="ORF">ELQ35_08925</name>
</gene>
<evidence type="ECO:0000256" key="1">
    <source>
        <dbReference type="SAM" id="MobiDB-lite"/>
    </source>
</evidence>
<keyword evidence="4" id="KW-1185">Reference proteome</keyword>
<dbReference type="AlphaFoldDB" id="A0A3S0VEG3"/>
<feature type="compositionally biased region" description="Low complexity" evidence="1">
    <location>
        <begin position="411"/>
        <end position="421"/>
    </location>
</feature>
<dbReference type="Proteomes" id="UP000267430">
    <property type="component" value="Unassembled WGS sequence"/>
</dbReference>
<dbReference type="Pfam" id="PF02120">
    <property type="entry name" value="Flg_hook"/>
    <property type="match status" value="1"/>
</dbReference>
<accession>A0A3S0VEG3</accession>
<evidence type="ECO:0000259" key="2">
    <source>
        <dbReference type="Pfam" id="PF02120"/>
    </source>
</evidence>
<sequence>MNAGSVFSSQSPSGTPASTKLSSSNQASGFGTALTALSAGANQQIEGLSSEQTARLQELSLFLQTGSLSDLEGGLQLGRDILLDGKQLESHPFVNMLLKGGIDEASLGKLADALKEMGQLKEPDENGKEENDQSLLAIGGIDLLSIMAAIARLSEEQLQNVDLQSASNVVKFAKIQELLTAFKDMSADEAALSSQLKSLLEKISSKVEQLLENDSSKKNLGAAFEREVATGNGRNTEWLKRAFSGITDDVSRKNSSETKNSGKEFISTEQTEIPRSHPVHFQISKLEQFVLTTEKGGQPVNQEQFIKAFENILNKANFTSRNGMQKLFIKLNPEHLGSLRIELIQKDAVLIAKIVATTAKARDLLESQVQGLKHALNGQNLQIEKIEISQSLNAFTQERFLQRDSDRSGPQQQTKEQQQNENHQEKAETEFTADLEAALLNMEA</sequence>
<dbReference type="CDD" id="cd17470">
    <property type="entry name" value="T3SS_Flik_C"/>
    <property type="match status" value="1"/>
</dbReference>
<reference evidence="3 4" key="1">
    <citation type="submission" date="2018-12" db="EMBL/GenBank/DDBJ databases">
        <title>Bacillus chawlae sp. nov., Bacillus glennii sp. nov., and Bacillus saganii sp. nov. Isolated from the Vehicle Assembly Building at Kennedy Space Center where the Viking Spacecraft were Assembled.</title>
        <authorList>
            <person name="Seuylemezian A."/>
            <person name="Vaishampayan P."/>
        </authorList>
    </citation>
    <scope>NUCLEOTIDE SEQUENCE [LARGE SCALE GENOMIC DNA]</scope>
    <source>
        <strain evidence="3 4">L5</strain>
    </source>
</reference>
<keyword evidence="3" id="KW-0966">Cell projection</keyword>
<dbReference type="OrthoDB" id="2112988at2"/>
<feature type="region of interest" description="Disordered" evidence="1">
    <location>
        <begin position="1"/>
        <end position="26"/>
    </location>
</feature>
<name>A0A3S0VEG3_9BACI</name>
<feature type="compositionally biased region" description="Basic and acidic residues" evidence="1">
    <location>
        <begin position="250"/>
        <end position="262"/>
    </location>
</feature>
<comment type="caution">
    <text evidence="3">The sequence shown here is derived from an EMBL/GenBank/DDBJ whole genome shotgun (WGS) entry which is preliminary data.</text>
</comment>
<organism evidence="3 4">
    <name type="scientific">Peribacillus cavernae</name>
    <dbReference type="NCBI Taxonomy" id="1674310"/>
    <lineage>
        <taxon>Bacteria</taxon>
        <taxon>Bacillati</taxon>
        <taxon>Bacillota</taxon>
        <taxon>Bacilli</taxon>
        <taxon>Bacillales</taxon>
        <taxon>Bacillaceae</taxon>
        <taxon>Peribacillus</taxon>
    </lineage>
</organism>
<dbReference type="Gene3D" id="3.30.750.140">
    <property type="match status" value="1"/>
</dbReference>